<name>A0ABR4ALE9_9LECA</name>
<dbReference type="Pfam" id="PF10601">
    <property type="entry name" value="zf-LITAF-like"/>
    <property type="match status" value="1"/>
</dbReference>
<sequence length="175" mass="19589">MSPYMPKGPSKPYIFEKSPTIQEMRQTRKYRKTLRNYEGSLHDGLMIMLEDLEAFPAPVLCSFCETPVITQAKTERTGFQRFCIAWASVVSVGLLAYPVASTNKNVVHECPSCAGALATWSINNFAPTLKVHRLYRNPPSDKKGENGHVAHGVQTSGYSKVHIGDQNYFTFAKED</sequence>
<accession>A0ABR4ALE9</accession>
<protein>
    <recommendedName>
        <fullName evidence="1">LITAF domain-containing protein</fullName>
    </recommendedName>
</protein>
<dbReference type="InterPro" id="IPR006629">
    <property type="entry name" value="LITAF"/>
</dbReference>
<dbReference type="Proteomes" id="UP001590951">
    <property type="component" value="Unassembled WGS sequence"/>
</dbReference>
<keyword evidence="3" id="KW-1185">Reference proteome</keyword>
<evidence type="ECO:0000259" key="1">
    <source>
        <dbReference type="SMART" id="SM00714"/>
    </source>
</evidence>
<reference evidence="2 3" key="1">
    <citation type="submission" date="2024-09" db="EMBL/GenBank/DDBJ databases">
        <title>Rethinking Asexuality: The Enigmatic Case of Functional Sexual Genes in Lepraria (Stereocaulaceae).</title>
        <authorList>
            <person name="Doellman M."/>
            <person name="Sun Y."/>
            <person name="Barcenas-Pena A."/>
            <person name="Lumbsch H.T."/>
            <person name="Grewe F."/>
        </authorList>
    </citation>
    <scope>NUCLEOTIDE SEQUENCE [LARGE SCALE GENOMIC DNA]</scope>
    <source>
        <strain evidence="2 3">Grewe 0041</strain>
    </source>
</reference>
<evidence type="ECO:0000313" key="3">
    <source>
        <dbReference type="Proteomes" id="UP001590951"/>
    </source>
</evidence>
<dbReference type="SMART" id="SM00714">
    <property type="entry name" value="LITAF"/>
    <property type="match status" value="1"/>
</dbReference>
<evidence type="ECO:0000313" key="2">
    <source>
        <dbReference type="EMBL" id="KAL2046574.1"/>
    </source>
</evidence>
<proteinExistence type="predicted"/>
<dbReference type="EMBL" id="JBHFEH010000113">
    <property type="protein sequence ID" value="KAL2046574.1"/>
    <property type="molecule type" value="Genomic_DNA"/>
</dbReference>
<comment type="caution">
    <text evidence="2">The sequence shown here is derived from an EMBL/GenBank/DDBJ whole genome shotgun (WGS) entry which is preliminary data.</text>
</comment>
<feature type="domain" description="LITAF" evidence="1">
    <location>
        <begin position="56"/>
        <end position="122"/>
    </location>
</feature>
<organism evidence="2 3">
    <name type="scientific">Lepraria finkii</name>
    <dbReference type="NCBI Taxonomy" id="1340010"/>
    <lineage>
        <taxon>Eukaryota</taxon>
        <taxon>Fungi</taxon>
        <taxon>Dikarya</taxon>
        <taxon>Ascomycota</taxon>
        <taxon>Pezizomycotina</taxon>
        <taxon>Lecanoromycetes</taxon>
        <taxon>OSLEUM clade</taxon>
        <taxon>Lecanoromycetidae</taxon>
        <taxon>Lecanorales</taxon>
        <taxon>Lecanorineae</taxon>
        <taxon>Stereocaulaceae</taxon>
        <taxon>Lepraria</taxon>
    </lineage>
</organism>
<gene>
    <name evidence="2" type="ORF">ABVK25_011733</name>
</gene>